<protein>
    <recommendedName>
        <fullName evidence="3">Glycosyl transferase family 2</fullName>
    </recommendedName>
</protein>
<dbReference type="Gene3D" id="3.90.550.10">
    <property type="entry name" value="Spore Coat Polysaccharide Biosynthesis Protein SpsA, Chain A"/>
    <property type="match status" value="1"/>
</dbReference>
<keyword evidence="2" id="KW-1185">Reference proteome</keyword>
<dbReference type="SUPFAM" id="SSF53448">
    <property type="entry name" value="Nucleotide-diphospho-sugar transferases"/>
    <property type="match status" value="1"/>
</dbReference>
<proteinExistence type="predicted"/>
<name>A0A1M7EA75_9BACT</name>
<reference evidence="1 2" key="1">
    <citation type="submission" date="2016-11" db="EMBL/GenBank/DDBJ databases">
        <authorList>
            <person name="Jaros S."/>
            <person name="Januszkiewicz K."/>
            <person name="Wedrychowicz H."/>
        </authorList>
    </citation>
    <scope>NUCLEOTIDE SEQUENCE [LARGE SCALE GENOMIC DNA]</scope>
    <source>
        <strain evidence="1 2">DSM 27406</strain>
    </source>
</reference>
<dbReference type="Proteomes" id="UP000184420">
    <property type="component" value="Unassembled WGS sequence"/>
</dbReference>
<dbReference type="OrthoDB" id="9815923at2"/>
<evidence type="ECO:0000313" key="2">
    <source>
        <dbReference type="Proteomes" id="UP000184420"/>
    </source>
</evidence>
<accession>A0A1M7EA75</accession>
<organism evidence="1 2">
    <name type="scientific">Chitinophaga jiangningensis</name>
    <dbReference type="NCBI Taxonomy" id="1419482"/>
    <lineage>
        <taxon>Bacteria</taxon>
        <taxon>Pseudomonadati</taxon>
        <taxon>Bacteroidota</taxon>
        <taxon>Chitinophagia</taxon>
        <taxon>Chitinophagales</taxon>
        <taxon>Chitinophagaceae</taxon>
        <taxon>Chitinophaga</taxon>
    </lineage>
</organism>
<dbReference type="STRING" id="1419482.SAMN05444266_105339"/>
<dbReference type="InterPro" id="IPR029044">
    <property type="entry name" value="Nucleotide-diphossugar_trans"/>
</dbReference>
<dbReference type="AlphaFoldDB" id="A0A1M7EA75"/>
<evidence type="ECO:0008006" key="3">
    <source>
        <dbReference type="Google" id="ProtNLM"/>
    </source>
</evidence>
<evidence type="ECO:0000313" key="1">
    <source>
        <dbReference type="EMBL" id="SHL88279.1"/>
    </source>
</evidence>
<dbReference type="RefSeq" id="WP_073082269.1">
    <property type="nucleotide sequence ID" value="NZ_FRBL01000005.1"/>
</dbReference>
<dbReference type="EMBL" id="FRBL01000005">
    <property type="protein sequence ID" value="SHL88279.1"/>
    <property type="molecule type" value="Genomic_DNA"/>
</dbReference>
<gene>
    <name evidence="1" type="ORF">SAMN05444266_105339</name>
</gene>
<sequence>MKVSGFSYMRNSFTYGYPVIQSITSILPVVDEFIAVVGKSNDGTREAIEAIGSPKIRIIDTEWDPAMTKGGKIFAQQANIGLKAIAPDADWAFHIQSDEVFHENDLAEIRQAMQDHLHDKKVDGFLFPFYHFIGDYNHIGPTRKWHSKEIRITRNDPRVFSYRDSQGFRLYDSEAAYLEDEKKNGTKLKVKKLDARIYHYSYCRNPYLLNGKQKKFGSYYSQSAASTDFTEEAEAFDFHGVIDILAPFEGTHPAVMNEVIAQQNWEFKYDPSRGRFKPRHRVLHEIEKITGWRIGEYKNYKLIS</sequence>